<dbReference type="PANTHER" id="PTHR20857:SF15">
    <property type="entry name" value="THIAMINE-PHOSPHATE SYNTHASE"/>
    <property type="match status" value="1"/>
</dbReference>
<evidence type="ECO:0000259" key="3">
    <source>
        <dbReference type="Pfam" id="PF02581"/>
    </source>
</evidence>
<protein>
    <submittedName>
        <fullName evidence="4">Thiamine phosphate synthase</fullName>
    </submittedName>
</protein>
<dbReference type="InterPro" id="IPR036206">
    <property type="entry name" value="ThiamineP_synth_sf"/>
</dbReference>
<accession>A0A533IF01</accession>
<dbReference type="PANTHER" id="PTHR20857">
    <property type="entry name" value="THIAMINE-PHOSPHATE PYROPHOSPHORYLASE"/>
    <property type="match status" value="1"/>
</dbReference>
<sequence>MTDQPDAPTAPQLYLIMPIGAEPSVIGPMLSEMIERFDIACIRIPGGGDAAQLGRMADTVRELAHAHDIAVVIEDHIQLAQAHGLDGVHLLKPSGKGIRLARQELGPDAIIGAYCGASRHDGITAAEVGADYVSFGPVRPTGLGAGEIAETDLFAWWSEMIEVPVVAEGGLDATTIGKLAPITDFFAIGNEIWSADNPEKALSHLWR</sequence>
<organism evidence="4 5">
    <name type="scientific">Paracoccus denitrificans</name>
    <dbReference type="NCBI Taxonomy" id="266"/>
    <lineage>
        <taxon>Bacteria</taxon>
        <taxon>Pseudomonadati</taxon>
        <taxon>Pseudomonadota</taxon>
        <taxon>Alphaproteobacteria</taxon>
        <taxon>Rhodobacterales</taxon>
        <taxon>Paracoccaceae</taxon>
        <taxon>Paracoccus</taxon>
    </lineage>
</organism>
<proteinExistence type="predicted"/>
<dbReference type="Proteomes" id="UP000315344">
    <property type="component" value="Unassembled WGS sequence"/>
</dbReference>
<evidence type="ECO:0000313" key="4">
    <source>
        <dbReference type="EMBL" id="TKW68720.1"/>
    </source>
</evidence>
<dbReference type="Pfam" id="PF02581">
    <property type="entry name" value="TMP-TENI"/>
    <property type="match status" value="1"/>
</dbReference>
<keyword evidence="2" id="KW-0784">Thiamine biosynthesis</keyword>
<dbReference type="InterPro" id="IPR022998">
    <property type="entry name" value="ThiamineP_synth_TenI"/>
</dbReference>
<evidence type="ECO:0000256" key="1">
    <source>
        <dbReference type="ARBA" id="ARBA00004948"/>
    </source>
</evidence>
<dbReference type="GO" id="GO:0004789">
    <property type="term" value="F:thiamine-phosphate diphosphorylase activity"/>
    <property type="evidence" value="ECO:0007669"/>
    <property type="project" value="TreeGrafter"/>
</dbReference>
<comment type="pathway">
    <text evidence="1">Cofactor biosynthesis; thiamine diphosphate biosynthesis.</text>
</comment>
<reference evidence="4 5" key="1">
    <citation type="journal article" date="2017" name="Nat. Commun.">
        <title>In situ click chemistry generation of cyclooxygenase-2 inhibitors.</title>
        <authorList>
            <person name="Bhardwaj A."/>
            <person name="Kaur J."/>
            <person name="Wuest M."/>
            <person name="Wuest F."/>
        </authorList>
    </citation>
    <scope>NUCLEOTIDE SEQUENCE [LARGE SCALE GENOMIC DNA]</scope>
    <source>
        <strain evidence="4">S2_012_000_R3_94</strain>
    </source>
</reference>
<dbReference type="SUPFAM" id="SSF51391">
    <property type="entry name" value="Thiamin phosphate synthase"/>
    <property type="match status" value="1"/>
</dbReference>
<evidence type="ECO:0000256" key="2">
    <source>
        <dbReference type="ARBA" id="ARBA00022977"/>
    </source>
</evidence>
<dbReference type="Gene3D" id="3.20.20.70">
    <property type="entry name" value="Aldolase class I"/>
    <property type="match status" value="1"/>
</dbReference>
<dbReference type="GO" id="GO:0005737">
    <property type="term" value="C:cytoplasm"/>
    <property type="evidence" value="ECO:0007669"/>
    <property type="project" value="TreeGrafter"/>
</dbReference>
<dbReference type="InterPro" id="IPR013785">
    <property type="entry name" value="Aldolase_TIM"/>
</dbReference>
<dbReference type="AlphaFoldDB" id="A0A533IF01"/>
<dbReference type="GO" id="GO:0009228">
    <property type="term" value="P:thiamine biosynthetic process"/>
    <property type="evidence" value="ECO:0007669"/>
    <property type="project" value="UniProtKB-KW"/>
</dbReference>
<gene>
    <name evidence="4" type="ORF">DI616_01640</name>
</gene>
<evidence type="ECO:0000313" key="5">
    <source>
        <dbReference type="Proteomes" id="UP000315344"/>
    </source>
</evidence>
<dbReference type="CDD" id="cd00564">
    <property type="entry name" value="TMP_TenI"/>
    <property type="match status" value="1"/>
</dbReference>
<dbReference type="EMBL" id="VAFL01000001">
    <property type="protein sequence ID" value="TKW68720.1"/>
    <property type="molecule type" value="Genomic_DNA"/>
</dbReference>
<feature type="domain" description="Thiamine phosphate synthase/TenI" evidence="3">
    <location>
        <begin position="45"/>
        <end position="180"/>
    </location>
</feature>
<comment type="caution">
    <text evidence="4">The sequence shown here is derived from an EMBL/GenBank/DDBJ whole genome shotgun (WGS) entry which is preliminary data.</text>
</comment>
<name>A0A533IF01_PARDE</name>